<dbReference type="GO" id="GO:0005506">
    <property type="term" value="F:iron ion binding"/>
    <property type="evidence" value="ECO:0007669"/>
    <property type="project" value="TreeGrafter"/>
</dbReference>
<dbReference type="GO" id="GO:0070025">
    <property type="term" value="F:carbon monoxide binding"/>
    <property type="evidence" value="ECO:0007669"/>
    <property type="project" value="TreeGrafter"/>
</dbReference>
<keyword evidence="3" id="KW-0408">Iron</keyword>
<dbReference type="GO" id="GO:0051604">
    <property type="term" value="P:protein maturation"/>
    <property type="evidence" value="ECO:0007669"/>
    <property type="project" value="TreeGrafter"/>
</dbReference>
<dbReference type="InterPro" id="IPR002780">
    <property type="entry name" value="Hyd_form_HypD"/>
</dbReference>
<dbReference type="NCBIfam" id="TIGR00075">
    <property type="entry name" value="hypD"/>
    <property type="match status" value="1"/>
</dbReference>
<dbReference type="Gene3D" id="6.10.20.100">
    <property type="match status" value="1"/>
</dbReference>
<comment type="similarity">
    <text evidence="1 4">Belongs to the HypD family.</text>
</comment>
<dbReference type="Pfam" id="PF01924">
    <property type="entry name" value="HypD"/>
    <property type="match status" value="1"/>
</dbReference>
<proteinExistence type="inferred from homology"/>
<dbReference type="Proteomes" id="UP000542353">
    <property type="component" value="Unassembled WGS sequence"/>
</dbReference>
<evidence type="ECO:0000313" key="6">
    <source>
        <dbReference type="Proteomes" id="UP000542353"/>
    </source>
</evidence>
<reference evidence="5 6" key="1">
    <citation type="submission" date="2020-08" db="EMBL/GenBank/DDBJ databases">
        <title>Genomic Encyclopedia of Type Strains, Phase IV (KMG-IV): sequencing the most valuable type-strain genomes for metagenomic binning, comparative biology and taxonomic classification.</title>
        <authorList>
            <person name="Goeker M."/>
        </authorList>
    </citation>
    <scope>NUCLEOTIDE SEQUENCE [LARGE SCALE GENOMIC DNA]</scope>
    <source>
        <strain evidence="5 6">DSM 12706</strain>
    </source>
</reference>
<dbReference type="InterPro" id="IPR042243">
    <property type="entry name" value="HypD_1"/>
</dbReference>
<evidence type="ECO:0000256" key="1">
    <source>
        <dbReference type="ARBA" id="ARBA00007888"/>
    </source>
</evidence>
<organism evidence="5 6">
    <name type="scientific">Rhodopseudomonas rhenobacensis</name>
    <dbReference type="NCBI Taxonomy" id="87461"/>
    <lineage>
        <taxon>Bacteria</taxon>
        <taxon>Pseudomonadati</taxon>
        <taxon>Pseudomonadota</taxon>
        <taxon>Alphaproteobacteria</taxon>
        <taxon>Hyphomicrobiales</taxon>
        <taxon>Nitrobacteraceae</taxon>
        <taxon>Rhodopseudomonas</taxon>
    </lineage>
</organism>
<dbReference type="PANTHER" id="PTHR30149">
    <property type="entry name" value="HYDROGENASE PROTEIN ASSEMBLY PROTEIN HYPD"/>
    <property type="match status" value="1"/>
</dbReference>
<evidence type="ECO:0000256" key="4">
    <source>
        <dbReference type="PIRNR" id="PIRNR005622"/>
    </source>
</evidence>
<dbReference type="AlphaFoldDB" id="A0A7W8DXZ0"/>
<protein>
    <recommendedName>
        <fullName evidence="4">Hydrogenase maturation factor</fullName>
    </recommendedName>
</protein>
<keyword evidence="2" id="KW-0479">Metal-binding</keyword>
<evidence type="ECO:0000256" key="2">
    <source>
        <dbReference type="ARBA" id="ARBA00022723"/>
    </source>
</evidence>
<sequence>MTTATPKNYADEYRDPAHARAELARIARLAATLGATRDKPISIMEICGGHTHTIFRHGLDRLIDQGIEFVHGPGCPVCVLPQARIDECIEIASRPGVVLATFGDAMRVPGTKGSLLVAKAKGADVRIVYSPLDALALARKMPEREVVFFALGFETTMPATALTLLQAEREGIKNFSLFCNHITVPQPLRVLLQDPMMQIHGFVGPGHVSMVIGLEPYEFIAEQFRRPLVVAGFEPVDLLQSVAMVLTQLVEGRAEIENQYARVVRKAGNPQALAAIDAVFEPRASFEWRGLGEIEWSGMKIRGRYAAFDAEQKFGVGYGGTRAATAPELADCRCGEVVKGAMKPPDCPLFGTVCRPETPVGALMVSSEGSCAAYWQYAGRRVATAEASV</sequence>
<dbReference type="RefSeq" id="WP_184254902.1">
    <property type="nucleotide sequence ID" value="NZ_JACHIH010000003.1"/>
</dbReference>
<dbReference type="InterPro" id="IPR042244">
    <property type="entry name" value="HypD_2_sf"/>
</dbReference>
<dbReference type="EMBL" id="JACHIH010000003">
    <property type="protein sequence ID" value="MBB5046247.1"/>
    <property type="molecule type" value="Genomic_DNA"/>
</dbReference>
<comment type="caution">
    <text evidence="5">The sequence shown here is derived from an EMBL/GenBank/DDBJ whole genome shotgun (WGS) entry which is preliminary data.</text>
</comment>
<dbReference type="Gene3D" id="3.40.50.11740">
    <property type="entry name" value="HypD, alpha/beta domain 2"/>
    <property type="match status" value="2"/>
</dbReference>
<evidence type="ECO:0000313" key="5">
    <source>
        <dbReference type="EMBL" id="MBB5046247.1"/>
    </source>
</evidence>
<accession>A0A7W8DXZ0</accession>
<dbReference type="PIRSF" id="PIRSF005622">
    <property type="entry name" value="Hydrgn_mat_hypD"/>
    <property type="match status" value="1"/>
</dbReference>
<dbReference type="GO" id="GO:0051539">
    <property type="term" value="F:4 iron, 4 sulfur cluster binding"/>
    <property type="evidence" value="ECO:0007669"/>
    <property type="project" value="TreeGrafter"/>
</dbReference>
<evidence type="ECO:0000256" key="3">
    <source>
        <dbReference type="ARBA" id="ARBA00023004"/>
    </source>
</evidence>
<name>A0A7W8DXZ0_9BRAD</name>
<keyword evidence="6" id="KW-1185">Reference proteome</keyword>
<dbReference type="PANTHER" id="PTHR30149:SF0">
    <property type="entry name" value="HYDROGENASE MATURATION FACTOR HYPD"/>
    <property type="match status" value="1"/>
</dbReference>
<gene>
    <name evidence="5" type="ORF">HNR60_000989</name>
</gene>